<protein>
    <submittedName>
        <fullName evidence="2">Uncharacterized protein</fullName>
    </submittedName>
</protein>
<gene>
    <name evidence="2" type="ORF">LCGC14_1735440</name>
</gene>
<evidence type="ECO:0000313" key="2">
    <source>
        <dbReference type="EMBL" id="KKM07292.1"/>
    </source>
</evidence>
<proteinExistence type="predicted"/>
<dbReference type="EMBL" id="LAZR01015808">
    <property type="protein sequence ID" value="KKM07292.1"/>
    <property type="molecule type" value="Genomic_DNA"/>
</dbReference>
<evidence type="ECO:0000256" key="1">
    <source>
        <dbReference type="SAM" id="Phobius"/>
    </source>
</evidence>
<keyword evidence="1" id="KW-1133">Transmembrane helix</keyword>
<reference evidence="2" key="1">
    <citation type="journal article" date="2015" name="Nature">
        <title>Complex archaea that bridge the gap between prokaryotes and eukaryotes.</title>
        <authorList>
            <person name="Spang A."/>
            <person name="Saw J.H."/>
            <person name="Jorgensen S.L."/>
            <person name="Zaremba-Niedzwiedzka K."/>
            <person name="Martijn J."/>
            <person name="Lind A.E."/>
            <person name="van Eijk R."/>
            <person name="Schleper C."/>
            <person name="Guy L."/>
            <person name="Ettema T.J."/>
        </authorList>
    </citation>
    <scope>NUCLEOTIDE SEQUENCE</scope>
</reference>
<name>A0A0F9HVY6_9ZZZZ</name>
<feature type="transmembrane region" description="Helical" evidence="1">
    <location>
        <begin position="29"/>
        <end position="52"/>
    </location>
</feature>
<comment type="caution">
    <text evidence="2">The sequence shown here is derived from an EMBL/GenBank/DDBJ whole genome shotgun (WGS) entry which is preliminary data.</text>
</comment>
<dbReference type="AlphaFoldDB" id="A0A0F9HVY6"/>
<keyword evidence="1" id="KW-0472">Membrane</keyword>
<sequence>MSLEIIQELDSTLSKYLLDNFSISIANPVTMVIFSATYLFMVLMALMVINIMTKDTYSNAMRAKIVSTDEGNDYVDFRRDVLNPSFAAAQEHGNLAGLGDDDHTQYLLIDGTRAMSGNLDLGANGIVGSGDIDIKPSGDVDDYLKFLTTSGQPIIKAIGGAGLQIESDHATAAVLKLFRSVGKQLTFGQTDADGAYIIGTETLDLSLGKDFDDY</sequence>
<feature type="non-terminal residue" evidence="2">
    <location>
        <position position="214"/>
    </location>
</feature>
<keyword evidence="1" id="KW-0812">Transmembrane</keyword>
<organism evidence="2">
    <name type="scientific">marine sediment metagenome</name>
    <dbReference type="NCBI Taxonomy" id="412755"/>
    <lineage>
        <taxon>unclassified sequences</taxon>
        <taxon>metagenomes</taxon>
        <taxon>ecological metagenomes</taxon>
    </lineage>
</organism>
<accession>A0A0F9HVY6</accession>